<proteinExistence type="predicted"/>
<keyword evidence="3" id="KW-1185">Reference proteome</keyword>
<keyword evidence="1" id="KW-0472">Membrane</keyword>
<dbReference type="AlphaFoldDB" id="A0A2P6N2N6"/>
<evidence type="ECO:0000313" key="3">
    <source>
        <dbReference type="Proteomes" id="UP000241769"/>
    </source>
</evidence>
<sequence>MNQEETKRKEQFQDCLGCKLTGAAGMTGLGYAAWSQRTMMTGASRHFFSVLGIGVARLFGPLPWTRRDDSDD</sequence>
<reference evidence="2 3" key="1">
    <citation type="journal article" date="2018" name="Genome Biol. Evol.">
        <title>Multiple Roots of Fruiting Body Formation in Amoebozoa.</title>
        <authorList>
            <person name="Hillmann F."/>
            <person name="Forbes G."/>
            <person name="Novohradska S."/>
            <person name="Ferling I."/>
            <person name="Riege K."/>
            <person name="Groth M."/>
            <person name="Westermann M."/>
            <person name="Marz M."/>
            <person name="Spaller T."/>
            <person name="Winckler T."/>
            <person name="Schaap P."/>
            <person name="Glockner G."/>
        </authorList>
    </citation>
    <scope>NUCLEOTIDE SEQUENCE [LARGE SCALE GENOMIC DNA]</scope>
    <source>
        <strain evidence="2 3">Jena</strain>
    </source>
</reference>
<dbReference type="InParanoid" id="A0A2P6N2N6"/>
<comment type="caution">
    <text evidence="2">The sequence shown here is derived from an EMBL/GenBank/DDBJ whole genome shotgun (WGS) entry which is preliminary data.</text>
</comment>
<name>A0A2P6N2N6_9EUKA</name>
<dbReference type="OrthoDB" id="6604875at2759"/>
<evidence type="ECO:0008006" key="4">
    <source>
        <dbReference type="Google" id="ProtNLM"/>
    </source>
</evidence>
<keyword evidence="1" id="KW-0812">Transmembrane</keyword>
<feature type="transmembrane region" description="Helical" evidence="1">
    <location>
        <begin position="47"/>
        <end position="64"/>
    </location>
</feature>
<organism evidence="2 3">
    <name type="scientific">Planoprotostelium fungivorum</name>
    <dbReference type="NCBI Taxonomy" id="1890364"/>
    <lineage>
        <taxon>Eukaryota</taxon>
        <taxon>Amoebozoa</taxon>
        <taxon>Evosea</taxon>
        <taxon>Variosea</taxon>
        <taxon>Cavosteliida</taxon>
        <taxon>Cavosteliaceae</taxon>
        <taxon>Planoprotostelium</taxon>
    </lineage>
</organism>
<dbReference type="EMBL" id="MDYQ01000235">
    <property type="protein sequence ID" value="PRP78219.1"/>
    <property type="molecule type" value="Genomic_DNA"/>
</dbReference>
<evidence type="ECO:0000256" key="1">
    <source>
        <dbReference type="SAM" id="Phobius"/>
    </source>
</evidence>
<accession>A0A2P6N2N6</accession>
<keyword evidence="1" id="KW-1133">Transmembrane helix</keyword>
<evidence type="ECO:0000313" key="2">
    <source>
        <dbReference type="EMBL" id="PRP78219.1"/>
    </source>
</evidence>
<gene>
    <name evidence="2" type="ORF">PROFUN_13972</name>
</gene>
<dbReference type="Proteomes" id="UP000241769">
    <property type="component" value="Unassembled WGS sequence"/>
</dbReference>
<protein>
    <recommendedName>
        <fullName evidence="4">DUF4536 domain-containing protein</fullName>
    </recommendedName>
</protein>